<evidence type="ECO:0008006" key="3">
    <source>
        <dbReference type="Google" id="ProtNLM"/>
    </source>
</evidence>
<evidence type="ECO:0000313" key="1">
    <source>
        <dbReference type="EMBL" id="GAA4231308.1"/>
    </source>
</evidence>
<evidence type="ECO:0000313" key="2">
    <source>
        <dbReference type="Proteomes" id="UP001501496"/>
    </source>
</evidence>
<dbReference type="RefSeq" id="WP_344786327.1">
    <property type="nucleotide sequence ID" value="NZ_BAABCA010000001.1"/>
</dbReference>
<proteinExistence type="predicted"/>
<name>A0ABP8C048_9FLAO</name>
<reference evidence="2" key="1">
    <citation type="journal article" date="2019" name="Int. J. Syst. Evol. Microbiol.">
        <title>The Global Catalogue of Microorganisms (GCM) 10K type strain sequencing project: providing services to taxonomists for standard genome sequencing and annotation.</title>
        <authorList>
            <consortium name="The Broad Institute Genomics Platform"/>
            <consortium name="The Broad Institute Genome Sequencing Center for Infectious Disease"/>
            <person name="Wu L."/>
            <person name="Ma J."/>
        </authorList>
    </citation>
    <scope>NUCLEOTIDE SEQUENCE [LARGE SCALE GENOMIC DNA]</scope>
    <source>
        <strain evidence="2">JCM 17630</strain>
    </source>
</reference>
<accession>A0ABP8C048</accession>
<sequence length="137" mass="16137">MKFEQSKYFKTIKHFKLVMPWGNYYLYEKFVVSELDHGIHFDWDKTKLLLKELIEFYGDNAKIGFISNRVNAYSIDPQNWSKVQKEHNLLLASAIVIYNSSTYLNATLEKHFSKTSMKRCNSLDEAVTWITGLNELN</sequence>
<organism evidence="1 2">
    <name type="scientific">Postechiella marina</name>
    <dbReference type="NCBI Taxonomy" id="943941"/>
    <lineage>
        <taxon>Bacteria</taxon>
        <taxon>Pseudomonadati</taxon>
        <taxon>Bacteroidota</taxon>
        <taxon>Flavobacteriia</taxon>
        <taxon>Flavobacteriales</taxon>
        <taxon>Flavobacteriaceae</taxon>
        <taxon>Postechiella</taxon>
    </lineage>
</organism>
<keyword evidence="2" id="KW-1185">Reference proteome</keyword>
<protein>
    <recommendedName>
        <fullName evidence="3">STAS/SEC14 domain-containing protein</fullName>
    </recommendedName>
</protein>
<comment type="caution">
    <text evidence="1">The sequence shown here is derived from an EMBL/GenBank/DDBJ whole genome shotgun (WGS) entry which is preliminary data.</text>
</comment>
<dbReference type="Proteomes" id="UP001501496">
    <property type="component" value="Unassembled WGS sequence"/>
</dbReference>
<gene>
    <name evidence="1" type="ORF">GCM10022291_03490</name>
</gene>
<dbReference type="EMBL" id="BAABCA010000001">
    <property type="protein sequence ID" value="GAA4231308.1"/>
    <property type="molecule type" value="Genomic_DNA"/>
</dbReference>